<proteinExistence type="predicted"/>
<evidence type="ECO:0000313" key="2">
    <source>
        <dbReference type="Proteomes" id="UP000494365"/>
    </source>
</evidence>
<name>A0A6S7BL83_9BURK</name>
<dbReference type="Proteomes" id="UP000494365">
    <property type="component" value="Unassembled WGS sequence"/>
</dbReference>
<reference evidence="1 2" key="1">
    <citation type="submission" date="2020-04" db="EMBL/GenBank/DDBJ databases">
        <authorList>
            <person name="De Canck E."/>
        </authorList>
    </citation>
    <scope>NUCLEOTIDE SEQUENCE [LARGE SCALE GENOMIC DNA]</scope>
    <source>
        <strain evidence="1 2">LMG 28614</strain>
    </source>
</reference>
<dbReference type="AlphaFoldDB" id="A0A6S7BL83"/>
<organism evidence="1 2">
    <name type="scientific">Paraburkholderia ultramafica</name>
    <dbReference type="NCBI Taxonomy" id="1544867"/>
    <lineage>
        <taxon>Bacteria</taxon>
        <taxon>Pseudomonadati</taxon>
        <taxon>Pseudomonadota</taxon>
        <taxon>Betaproteobacteria</taxon>
        <taxon>Burkholderiales</taxon>
        <taxon>Burkholderiaceae</taxon>
        <taxon>Paraburkholderia</taxon>
    </lineage>
</organism>
<gene>
    <name evidence="1" type="ORF">LMG28614_05982</name>
</gene>
<evidence type="ECO:0000313" key="1">
    <source>
        <dbReference type="EMBL" id="CAB3804215.1"/>
    </source>
</evidence>
<keyword evidence="2" id="KW-1185">Reference proteome</keyword>
<dbReference type="EMBL" id="CADIKK010000038">
    <property type="protein sequence ID" value="CAB3804215.1"/>
    <property type="molecule type" value="Genomic_DNA"/>
</dbReference>
<sequence length="38" mass="4485">MIVFLDFDGVPHPFAERRTQPFRDIRTPEDALGDYTFN</sequence>
<protein>
    <submittedName>
        <fullName evidence="1">Uncharacterized protein</fullName>
    </submittedName>
</protein>
<accession>A0A6S7BL83</accession>